<organism evidence="1 2">
    <name type="scientific">Armillaria novae-zelandiae</name>
    <dbReference type="NCBI Taxonomy" id="153914"/>
    <lineage>
        <taxon>Eukaryota</taxon>
        <taxon>Fungi</taxon>
        <taxon>Dikarya</taxon>
        <taxon>Basidiomycota</taxon>
        <taxon>Agaricomycotina</taxon>
        <taxon>Agaricomycetes</taxon>
        <taxon>Agaricomycetidae</taxon>
        <taxon>Agaricales</taxon>
        <taxon>Marasmiineae</taxon>
        <taxon>Physalacriaceae</taxon>
        <taxon>Armillaria</taxon>
    </lineage>
</organism>
<accession>A0AA39PCH9</accession>
<reference evidence="1" key="1">
    <citation type="submission" date="2023-06" db="EMBL/GenBank/DDBJ databases">
        <authorList>
            <consortium name="Lawrence Berkeley National Laboratory"/>
            <person name="Ahrendt S."/>
            <person name="Sahu N."/>
            <person name="Indic B."/>
            <person name="Wong-Bajracharya J."/>
            <person name="Merenyi Z."/>
            <person name="Ke H.-M."/>
            <person name="Monk M."/>
            <person name="Kocsube S."/>
            <person name="Drula E."/>
            <person name="Lipzen A."/>
            <person name="Balint B."/>
            <person name="Henrissat B."/>
            <person name="Andreopoulos B."/>
            <person name="Martin F.M."/>
            <person name="Harder C.B."/>
            <person name="Rigling D."/>
            <person name="Ford K.L."/>
            <person name="Foster G.D."/>
            <person name="Pangilinan J."/>
            <person name="Papanicolaou A."/>
            <person name="Barry K."/>
            <person name="LaButti K."/>
            <person name="Viragh M."/>
            <person name="Koriabine M."/>
            <person name="Yan M."/>
            <person name="Riley R."/>
            <person name="Champramary S."/>
            <person name="Plett K.L."/>
            <person name="Tsai I.J."/>
            <person name="Slot J."/>
            <person name="Sipos G."/>
            <person name="Plett J."/>
            <person name="Nagy L.G."/>
            <person name="Grigoriev I.V."/>
        </authorList>
    </citation>
    <scope>NUCLEOTIDE SEQUENCE</scope>
    <source>
        <strain evidence="1">ICMP 16352</strain>
    </source>
</reference>
<dbReference type="Proteomes" id="UP001175227">
    <property type="component" value="Unassembled WGS sequence"/>
</dbReference>
<gene>
    <name evidence="1" type="ORF">IW261DRAFT_1147814</name>
</gene>
<evidence type="ECO:0000313" key="2">
    <source>
        <dbReference type="Proteomes" id="UP001175227"/>
    </source>
</evidence>
<dbReference type="AlphaFoldDB" id="A0AA39PCH9"/>
<name>A0AA39PCH9_9AGAR</name>
<evidence type="ECO:0000313" key="1">
    <source>
        <dbReference type="EMBL" id="KAK0480878.1"/>
    </source>
</evidence>
<sequence length="157" mass="18719">MKHAQCLRCRALSRSAQFWSSYSGYLREIPQLCFSFRIWHDIDATRDNIYNNITREKIALLRYFSQRQHTEQAHMSAWESHLSNITTLIQALSNNMGADVQYYRSFNDQHRLGKNTRSIPGCGPKARDPNRKYHQSLISTNRYCFCRHVWTSHWFTR</sequence>
<protein>
    <submittedName>
        <fullName evidence="1">Uncharacterized protein</fullName>
    </submittedName>
</protein>
<keyword evidence="2" id="KW-1185">Reference proteome</keyword>
<comment type="caution">
    <text evidence="1">The sequence shown here is derived from an EMBL/GenBank/DDBJ whole genome shotgun (WGS) entry which is preliminary data.</text>
</comment>
<dbReference type="EMBL" id="JAUEPR010000009">
    <property type="protein sequence ID" value="KAK0480878.1"/>
    <property type="molecule type" value="Genomic_DNA"/>
</dbReference>
<proteinExistence type="predicted"/>